<dbReference type="InterPro" id="IPR046825">
    <property type="entry name" value="PDH_C"/>
</dbReference>
<comment type="catalytic activity">
    <reaction evidence="10">
        <text>prephenate + NAD(+) = 3-(4-hydroxyphenyl)pyruvate + CO2 + NADH</text>
        <dbReference type="Rhea" id="RHEA:13869"/>
        <dbReference type="ChEBI" id="CHEBI:16526"/>
        <dbReference type="ChEBI" id="CHEBI:29934"/>
        <dbReference type="ChEBI" id="CHEBI:36242"/>
        <dbReference type="ChEBI" id="CHEBI:57540"/>
        <dbReference type="ChEBI" id="CHEBI:57945"/>
        <dbReference type="EC" id="1.3.1.12"/>
    </reaction>
</comment>
<evidence type="ECO:0000256" key="10">
    <source>
        <dbReference type="ARBA" id="ARBA00049260"/>
    </source>
</evidence>
<feature type="domain" description="Prephenate/arogenate dehydrogenase" evidence="11">
    <location>
        <begin position="4"/>
        <end position="292"/>
    </location>
</feature>
<dbReference type="InterPro" id="IPR008927">
    <property type="entry name" value="6-PGluconate_DH-like_C_sf"/>
</dbReference>
<evidence type="ECO:0000256" key="3">
    <source>
        <dbReference type="ARBA" id="ARBA00012068"/>
    </source>
</evidence>
<dbReference type="Proteomes" id="UP000183918">
    <property type="component" value="Unassembled WGS sequence"/>
</dbReference>
<accession>A0A1H3FJP4</accession>
<dbReference type="InterPro" id="IPR036291">
    <property type="entry name" value="NAD(P)-bd_dom_sf"/>
</dbReference>
<dbReference type="SUPFAM" id="SSF55021">
    <property type="entry name" value="ACT-like"/>
    <property type="match status" value="1"/>
</dbReference>
<keyword evidence="5" id="KW-0827">Tyrosine biosynthesis</keyword>
<gene>
    <name evidence="12" type="ORF">SAMN02910414_00260</name>
</gene>
<evidence type="ECO:0000313" key="12">
    <source>
        <dbReference type="EMBL" id="SDX91140.1"/>
    </source>
</evidence>
<protein>
    <recommendedName>
        <fullName evidence="4">Prephenate dehydrogenase</fullName>
        <ecNumber evidence="3">1.3.1.12</ecNumber>
    </recommendedName>
</protein>
<dbReference type="SUPFAM" id="SSF51735">
    <property type="entry name" value="NAD(P)-binding Rossmann-fold domains"/>
    <property type="match status" value="1"/>
</dbReference>
<comment type="pathway">
    <text evidence="1">Amino-acid biosynthesis; L-tyrosine biosynthesis; (4-hydroxyphenyl)pyruvate from prephenate (NAD(+) route): step 1/1.</text>
</comment>
<dbReference type="GO" id="GO:0004665">
    <property type="term" value="F:prephenate dehydrogenase (NADP+) activity"/>
    <property type="evidence" value="ECO:0007669"/>
    <property type="project" value="InterPro"/>
</dbReference>
<evidence type="ECO:0000259" key="11">
    <source>
        <dbReference type="PROSITE" id="PS51176"/>
    </source>
</evidence>
<dbReference type="GO" id="GO:0008977">
    <property type="term" value="F:prephenate dehydrogenase (NAD+) activity"/>
    <property type="evidence" value="ECO:0007669"/>
    <property type="project" value="UniProtKB-EC"/>
</dbReference>
<organism evidence="12 13">
    <name type="scientific">Lachnobacterium bovis DSM 14045</name>
    <dbReference type="NCBI Taxonomy" id="1122142"/>
    <lineage>
        <taxon>Bacteria</taxon>
        <taxon>Bacillati</taxon>
        <taxon>Bacillota</taxon>
        <taxon>Clostridia</taxon>
        <taxon>Lachnospirales</taxon>
        <taxon>Lachnospiraceae</taxon>
        <taxon>Lachnobacterium</taxon>
    </lineage>
</organism>
<dbReference type="Pfam" id="PF20463">
    <property type="entry name" value="PDH_C"/>
    <property type="match status" value="1"/>
</dbReference>
<evidence type="ECO:0000256" key="1">
    <source>
        <dbReference type="ARBA" id="ARBA00005067"/>
    </source>
</evidence>
<dbReference type="GO" id="GO:0006571">
    <property type="term" value="P:tyrosine biosynthetic process"/>
    <property type="evidence" value="ECO:0007669"/>
    <property type="project" value="UniProtKB-KW"/>
</dbReference>
<dbReference type="EMBL" id="FNPG01000005">
    <property type="protein sequence ID" value="SDX91140.1"/>
    <property type="molecule type" value="Genomic_DNA"/>
</dbReference>
<proteinExistence type="inferred from homology"/>
<dbReference type="Pfam" id="PF02153">
    <property type="entry name" value="PDH_N"/>
    <property type="match status" value="1"/>
</dbReference>
<dbReference type="FunFam" id="1.10.3660.10:FF:000003">
    <property type="entry name" value="Prephenate dehydrogenase"/>
    <property type="match status" value="1"/>
</dbReference>
<evidence type="ECO:0000256" key="4">
    <source>
        <dbReference type="ARBA" id="ARBA00016891"/>
    </source>
</evidence>
<dbReference type="PANTHER" id="PTHR21363:SF0">
    <property type="entry name" value="PREPHENATE DEHYDROGENASE [NADP(+)]"/>
    <property type="match status" value="1"/>
</dbReference>
<keyword evidence="9" id="KW-0057">Aromatic amino acid biosynthesis</keyword>
<keyword evidence="13" id="KW-1185">Reference proteome</keyword>
<dbReference type="SUPFAM" id="SSF48179">
    <property type="entry name" value="6-phosphogluconate dehydrogenase C-terminal domain-like"/>
    <property type="match status" value="1"/>
</dbReference>
<dbReference type="FunFam" id="3.40.50.720:FF:000208">
    <property type="entry name" value="Prephenate dehydrogenase"/>
    <property type="match status" value="1"/>
</dbReference>
<dbReference type="RefSeq" id="WP_074715407.1">
    <property type="nucleotide sequence ID" value="NZ_FNPG01000005.1"/>
</dbReference>
<keyword evidence="8" id="KW-0520">NAD</keyword>
<dbReference type="GO" id="GO:0070403">
    <property type="term" value="F:NAD+ binding"/>
    <property type="evidence" value="ECO:0007669"/>
    <property type="project" value="InterPro"/>
</dbReference>
<dbReference type="OrthoDB" id="9802008at2"/>
<dbReference type="InterPro" id="IPR050812">
    <property type="entry name" value="Preph/Arog_dehydrog"/>
</dbReference>
<comment type="similarity">
    <text evidence="2">Belongs to the prephenate/arogenate dehydrogenase family.</text>
</comment>
<dbReference type="InterPro" id="IPR003099">
    <property type="entry name" value="Prephen_DH"/>
</dbReference>
<evidence type="ECO:0000313" key="13">
    <source>
        <dbReference type="Proteomes" id="UP000183918"/>
    </source>
</evidence>
<dbReference type="InterPro" id="IPR046826">
    <property type="entry name" value="PDH_N"/>
</dbReference>
<evidence type="ECO:0000256" key="2">
    <source>
        <dbReference type="ARBA" id="ARBA00007964"/>
    </source>
</evidence>
<evidence type="ECO:0000256" key="5">
    <source>
        <dbReference type="ARBA" id="ARBA00022498"/>
    </source>
</evidence>
<keyword evidence="6" id="KW-0028">Amino-acid biosynthesis</keyword>
<reference evidence="12 13" key="1">
    <citation type="submission" date="2016-10" db="EMBL/GenBank/DDBJ databases">
        <authorList>
            <person name="de Groot N.N."/>
        </authorList>
    </citation>
    <scope>NUCLEOTIDE SEQUENCE [LARGE SCALE GENOMIC DNA]</scope>
    <source>
        <strain evidence="12 13">DSM 14045</strain>
    </source>
</reference>
<keyword evidence="7" id="KW-0560">Oxidoreductase</keyword>
<dbReference type="Gene3D" id="3.40.50.720">
    <property type="entry name" value="NAD(P)-binding Rossmann-like Domain"/>
    <property type="match status" value="1"/>
</dbReference>
<evidence type="ECO:0000256" key="9">
    <source>
        <dbReference type="ARBA" id="ARBA00023141"/>
    </source>
</evidence>
<evidence type="ECO:0000256" key="7">
    <source>
        <dbReference type="ARBA" id="ARBA00023002"/>
    </source>
</evidence>
<dbReference type="EC" id="1.3.1.12" evidence="3"/>
<dbReference type="Gene3D" id="1.10.3660.10">
    <property type="entry name" value="6-phosphogluconate dehydrogenase C-terminal like domain"/>
    <property type="match status" value="1"/>
</dbReference>
<evidence type="ECO:0000256" key="6">
    <source>
        <dbReference type="ARBA" id="ARBA00022605"/>
    </source>
</evidence>
<name>A0A1H3FJP4_9FIRM</name>
<dbReference type="InterPro" id="IPR045865">
    <property type="entry name" value="ACT-like_dom_sf"/>
</dbReference>
<dbReference type="PROSITE" id="PS51176">
    <property type="entry name" value="PDH_ADH"/>
    <property type="match status" value="1"/>
</dbReference>
<dbReference type="PANTHER" id="PTHR21363">
    <property type="entry name" value="PREPHENATE DEHYDROGENASE"/>
    <property type="match status" value="1"/>
</dbReference>
<dbReference type="AlphaFoldDB" id="A0A1H3FJP4"/>
<sequence length="368" mass="41339">MKITKIGFIGLGLIGASIAKKIKHDNPEIKIIATAKHEKTIIDAFNIELIDNNTLLPMKAFSECDCIFLCAPVKNNIEYLKDLKNIIKPSCIITDVGSTKTEIHENVSSLGLENNFIGGHPMTGSEKTGLANANRYLLENAYYIITPTEKTTKEQLNEFSKFVSSLGSIPLILDYKFHDHATAAISHLPHMIAFSLVSLIEEIDNNDQIMKTIAAGGFRDMTRIASSSPAMWQSICMSNTKEITNLMDKFVNRLNSLKKTLLKDPSSPDLFSYFENCKEYRDSMLIPVSNLQQMTYELYLDLVDEAGSIATIATILATNQISIKNIGIINNREFEEGVLRIEFYDELSLIKSKEILKSKNYTIYQRKS</sequence>
<dbReference type="STRING" id="1122142.SAMN02910414_00260"/>
<evidence type="ECO:0000256" key="8">
    <source>
        <dbReference type="ARBA" id="ARBA00023027"/>
    </source>
</evidence>